<sequence>MTDNTAQNRNVVVTDIKMPFGSMVVFLVKLALASIPALLIIYAVMAVFAMILILLFGVVPFSELFRHFPD</sequence>
<keyword evidence="3" id="KW-1185">Reference proteome</keyword>
<protein>
    <submittedName>
        <fullName evidence="2">Uncharacterized protein</fullName>
    </submittedName>
</protein>
<evidence type="ECO:0000256" key="1">
    <source>
        <dbReference type="SAM" id="Phobius"/>
    </source>
</evidence>
<keyword evidence="1" id="KW-0472">Membrane</keyword>
<reference evidence="2 3" key="1">
    <citation type="submission" date="2019-05" db="EMBL/GenBank/DDBJ databases">
        <title>Draft Whole-Genome sequence of the green sulfur bacterium Chlorobaculum thiosulfatiphilum DSM 249.</title>
        <authorList>
            <person name="Meyer T.E."/>
            <person name="Kyndt J.A."/>
        </authorList>
    </citation>
    <scope>NUCLEOTIDE SEQUENCE [LARGE SCALE GENOMIC DNA]</scope>
    <source>
        <strain evidence="2 3">DSM 249</strain>
    </source>
</reference>
<evidence type="ECO:0000313" key="2">
    <source>
        <dbReference type="EMBL" id="TNJ38765.1"/>
    </source>
</evidence>
<dbReference type="AlphaFoldDB" id="A0A5C4S653"/>
<comment type="caution">
    <text evidence="2">The sequence shown here is derived from an EMBL/GenBank/DDBJ whole genome shotgun (WGS) entry which is preliminary data.</text>
</comment>
<keyword evidence="1" id="KW-1133">Transmembrane helix</keyword>
<accession>A0A5C4S653</accession>
<name>A0A5C4S653_CHLTI</name>
<keyword evidence="1" id="KW-0812">Transmembrane</keyword>
<evidence type="ECO:0000313" key="3">
    <source>
        <dbReference type="Proteomes" id="UP000308271"/>
    </source>
</evidence>
<gene>
    <name evidence="2" type="ORF">FGF66_07200</name>
</gene>
<organism evidence="2 3">
    <name type="scientific">Chlorobaculum thiosulfatiphilum</name>
    <name type="common">Chlorobium limicola f.sp. thiosulfatophilum</name>
    <dbReference type="NCBI Taxonomy" id="115852"/>
    <lineage>
        <taxon>Bacteria</taxon>
        <taxon>Pseudomonadati</taxon>
        <taxon>Chlorobiota</taxon>
        <taxon>Chlorobiia</taxon>
        <taxon>Chlorobiales</taxon>
        <taxon>Chlorobiaceae</taxon>
        <taxon>Chlorobaculum</taxon>
    </lineage>
</organism>
<dbReference type="Proteomes" id="UP000308271">
    <property type="component" value="Unassembled WGS sequence"/>
</dbReference>
<proteinExistence type="predicted"/>
<dbReference type="EMBL" id="VDCH01000013">
    <property type="protein sequence ID" value="TNJ38765.1"/>
    <property type="molecule type" value="Genomic_DNA"/>
</dbReference>
<feature type="transmembrane region" description="Helical" evidence="1">
    <location>
        <begin position="26"/>
        <end position="59"/>
    </location>
</feature>